<keyword evidence="1" id="KW-0175">Coiled coil</keyword>
<evidence type="ECO:0000256" key="1">
    <source>
        <dbReference type="SAM" id="Coils"/>
    </source>
</evidence>
<evidence type="ECO:0000313" key="2">
    <source>
        <dbReference type="EMBL" id="GGM37242.1"/>
    </source>
</evidence>
<protein>
    <submittedName>
        <fullName evidence="2">Uncharacterized protein</fullName>
    </submittedName>
</protein>
<name>A0A830FT40_HALAR</name>
<sequence length="219" mass="24955">MNDIDPESGNSSNEIPAIWVNDYIEVEGTIHDLLDDILRAQVSADSNNVKEMIRSLYKNRHGAFQTVLLSLGGNPQFFDDVEEQLGTETKDKLTDIRGRYSSLEDDFRIIQQEENNGRINPIKSYSTYGNYEYNSDIPLVGLQLKSGSFAFPTIEDRPHRMIQLAVAAIDATNDVFEYTLDEEHNLPEDEIEDINSALSELNDQLEELQDYTDLEENND</sequence>
<proteinExistence type="predicted"/>
<feature type="coiled-coil region" evidence="1">
    <location>
        <begin position="188"/>
        <end position="218"/>
    </location>
</feature>
<organism evidence="2 3">
    <name type="scientific">Haloarcula argentinensis</name>
    <dbReference type="NCBI Taxonomy" id="43776"/>
    <lineage>
        <taxon>Archaea</taxon>
        <taxon>Methanobacteriati</taxon>
        <taxon>Methanobacteriota</taxon>
        <taxon>Stenosarchaea group</taxon>
        <taxon>Halobacteria</taxon>
        <taxon>Halobacteriales</taxon>
        <taxon>Haloarculaceae</taxon>
        <taxon>Haloarcula</taxon>
    </lineage>
</organism>
<dbReference type="RefSeq" id="WP_188852313.1">
    <property type="nucleotide sequence ID" value="NZ_BMON01000002.1"/>
</dbReference>
<dbReference type="AlphaFoldDB" id="A0A830FT40"/>
<evidence type="ECO:0000313" key="3">
    <source>
        <dbReference type="Proteomes" id="UP000656367"/>
    </source>
</evidence>
<accession>A0A830FT40</accession>
<dbReference type="Proteomes" id="UP000656367">
    <property type="component" value="Unassembled WGS sequence"/>
</dbReference>
<reference evidence="2" key="2">
    <citation type="submission" date="2020-09" db="EMBL/GenBank/DDBJ databases">
        <authorList>
            <person name="Sun Q."/>
            <person name="Ohkuma M."/>
        </authorList>
    </citation>
    <scope>NUCLEOTIDE SEQUENCE</scope>
    <source>
        <strain evidence="2">JCM 15759</strain>
    </source>
</reference>
<reference evidence="2" key="1">
    <citation type="journal article" date="2014" name="Int. J. Syst. Evol. Microbiol.">
        <title>Complete genome sequence of Corynebacterium casei LMG S-19264T (=DSM 44701T), isolated from a smear-ripened cheese.</title>
        <authorList>
            <consortium name="US DOE Joint Genome Institute (JGI-PGF)"/>
            <person name="Walter F."/>
            <person name="Albersmeier A."/>
            <person name="Kalinowski J."/>
            <person name="Ruckert C."/>
        </authorList>
    </citation>
    <scope>NUCLEOTIDE SEQUENCE</scope>
    <source>
        <strain evidence="2">JCM 15759</strain>
    </source>
</reference>
<gene>
    <name evidence="2" type="ORF">GCM10009006_17990</name>
</gene>
<comment type="caution">
    <text evidence="2">The sequence shown here is derived from an EMBL/GenBank/DDBJ whole genome shotgun (WGS) entry which is preliminary data.</text>
</comment>
<dbReference type="EMBL" id="BMON01000002">
    <property type="protein sequence ID" value="GGM37242.1"/>
    <property type="molecule type" value="Genomic_DNA"/>
</dbReference>